<dbReference type="RefSeq" id="WP_054715599.1">
    <property type="nucleotide sequence ID" value="NZ_AZEU01000232.1"/>
</dbReference>
<name>A0A0R1QCC7_9LACO</name>
<dbReference type="EMBL" id="AZEU01000232">
    <property type="protein sequence ID" value="KRL42185.1"/>
    <property type="molecule type" value="Genomic_DNA"/>
</dbReference>
<dbReference type="InterPro" id="IPR036166">
    <property type="entry name" value="YxeA-like_sf"/>
</dbReference>
<dbReference type="PANTHER" id="PTHR36433:SF2">
    <property type="entry name" value="YXEA FAMILY PROTEIN"/>
    <property type="match status" value="1"/>
</dbReference>
<protein>
    <recommendedName>
        <fullName evidence="3">YxeA family protein</fullName>
    </recommendedName>
</protein>
<sequence>MRKFLIGLVLFVVLAFGGLKLFEITNYGGVAYYTKITTTGTKIAPQDDAGNVYVDYRYNQPGYDKQGHTQTLVFNANKSRPLRVGAYLKVTYNTKKGVTAWEAVEKSAVPKPAIQKLE</sequence>
<evidence type="ECO:0008006" key="3">
    <source>
        <dbReference type="Google" id="ProtNLM"/>
    </source>
</evidence>
<proteinExistence type="predicted"/>
<keyword evidence="2" id="KW-1185">Reference proteome</keyword>
<dbReference type="Gene3D" id="2.40.50.480">
    <property type="match status" value="1"/>
</dbReference>
<comment type="caution">
    <text evidence="1">The sequence shown here is derived from an EMBL/GenBank/DDBJ whole genome shotgun (WGS) entry which is preliminary data.</text>
</comment>
<dbReference type="Pfam" id="PF06486">
    <property type="entry name" value="DUF1093"/>
    <property type="match status" value="1"/>
</dbReference>
<dbReference type="PATRIC" id="fig|1423769.4.peg.2085"/>
<dbReference type="Proteomes" id="UP000051790">
    <property type="component" value="Unassembled WGS sequence"/>
</dbReference>
<dbReference type="NCBIfam" id="TIGR01655">
    <property type="entry name" value="yxeA_fam"/>
    <property type="match status" value="1"/>
</dbReference>
<accession>A0A0R1QCC7</accession>
<dbReference type="PANTHER" id="PTHR36433">
    <property type="entry name" value="HYPOTHETICAL CYTOSOLIC PROTEIN"/>
    <property type="match status" value="1"/>
</dbReference>
<dbReference type="SUPFAM" id="SSF159121">
    <property type="entry name" value="BC4932-like"/>
    <property type="match status" value="1"/>
</dbReference>
<gene>
    <name evidence="1" type="ORF">FD01_GL001935</name>
</gene>
<dbReference type="OrthoDB" id="8719215at2"/>
<dbReference type="AlphaFoldDB" id="A0A0R1QCC7"/>
<organism evidence="1 2">
    <name type="scientific">Lacticaseibacillus manihotivorans DSM 13343 = JCM 12514</name>
    <dbReference type="NCBI Taxonomy" id="1423769"/>
    <lineage>
        <taxon>Bacteria</taxon>
        <taxon>Bacillati</taxon>
        <taxon>Bacillota</taxon>
        <taxon>Bacilli</taxon>
        <taxon>Lactobacillales</taxon>
        <taxon>Lactobacillaceae</taxon>
        <taxon>Lacticaseibacillus</taxon>
    </lineage>
</organism>
<reference evidence="1 2" key="1">
    <citation type="journal article" date="2015" name="Genome Announc.">
        <title>Expanding the biotechnology potential of lactobacilli through comparative genomics of 213 strains and associated genera.</title>
        <authorList>
            <person name="Sun Z."/>
            <person name="Harris H.M."/>
            <person name="McCann A."/>
            <person name="Guo C."/>
            <person name="Argimon S."/>
            <person name="Zhang W."/>
            <person name="Yang X."/>
            <person name="Jeffery I.B."/>
            <person name="Cooney J.C."/>
            <person name="Kagawa T.F."/>
            <person name="Liu W."/>
            <person name="Song Y."/>
            <person name="Salvetti E."/>
            <person name="Wrobel A."/>
            <person name="Rasinkangas P."/>
            <person name="Parkhill J."/>
            <person name="Rea M.C."/>
            <person name="O'Sullivan O."/>
            <person name="Ritari J."/>
            <person name="Douillard F.P."/>
            <person name="Paul Ross R."/>
            <person name="Yang R."/>
            <person name="Briner A.E."/>
            <person name="Felis G.E."/>
            <person name="de Vos W.M."/>
            <person name="Barrangou R."/>
            <person name="Klaenhammer T.R."/>
            <person name="Caufield P.W."/>
            <person name="Cui Y."/>
            <person name="Zhang H."/>
            <person name="O'Toole P.W."/>
        </authorList>
    </citation>
    <scope>NUCLEOTIDE SEQUENCE [LARGE SCALE GENOMIC DNA]</scope>
    <source>
        <strain evidence="1 2">DSM 13343</strain>
    </source>
</reference>
<evidence type="ECO:0000313" key="1">
    <source>
        <dbReference type="EMBL" id="KRL42185.1"/>
    </source>
</evidence>
<dbReference type="InterPro" id="IPR006542">
    <property type="entry name" value="DUF1093"/>
</dbReference>
<evidence type="ECO:0000313" key="2">
    <source>
        <dbReference type="Proteomes" id="UP000051790"/>
    </source>
</evidence>